<gene>
    <name evidence="1" type="ORF">HETIRDRAFT_409816</name>
</gene>
<dbReference type="GeneID" id="20672810"/>
<evidence type="ECO:0000313" key="2">
    <source>
        <dbReference type="Proteomes" id="UP000030671"/>
    </source>
</evidence>
<dbReference type="AlphaFoldDB" id="W4K3D3"/>
<dbReference type="KEGG" id="hir:HETIRDRAFT_409816"/>
<sequence length="457" mass="51790">MSMQASKQHLPPELWLRIFELATYVPGLLETDIPDPFDMDPPSILHLHQEYDRKLFKYSMVTKRSIVLVCRTWYSLALPLLYQVLYIPSQDSTGSFSSRFSEVVSSLLKRFTDSKHRLDPAGADDSRHRYVGLWPRRLELHFSAYNPIEDTDVQRLIELSACLPNLEILAASGPFTEPPSVVLETILACSGASLRKIFLPQCNLRQKDGVAILESCPRLRALYVGYAQEGLSSSCPVDWMRAPELSFFTIGVCSPSMLCDTEHDVSSIPSLQQVCFSSHSYQPVLDTFTHFVAFQGEYLQTIYLDTRQMMRNDLEGSIALFTDHCPRLNHLILIMERWRNLPRSFTLPASVTHLGLFAHFYHQDDAQVFEGLFRSLSDAPALQAVRFLEPWGVSSLRKNHSDAVLSLLASCTFRLEDCDGKALRLKDYGGEPDWDWELPWMPGSSRTSLSSAPCIIG</sequence>
<dbReference type="RefSeq" id="XP_009547033.1">
    <property type="nucleotide sequence ID" value="XM_009548738.1"/>
</dbReference>
<reference evidence="1 2" key="1">
    <citation type="journal article" date="2012" name="New Phytol.">
        <title>Insight into trade-off between wood decay and parasitism from the genome of a fungal forest pathogen.</title>
        <authorList>
            <person name="Olson A."/>
            <person name="Aerts A."/>
            <person name="Asiegbu F."/>
            <person name="Belbahri L."/>
            <person name="Bouzid O."/>
            <person name="Broberg A."/>
            <person name="Canback B."/>
            <person name="Coutinho P.M."/>
            <person name="Cullen D."/>
            <person name="Dalman K."/>
            <person name="Deflorio G."/>
            <person name="van Diepen L.T."/>
            <person name="Dunand C."/>
            <person name="Duplessis S."/>
            <person name="Durling M."/>
            <person name="Gonthier P."/>
            <person name="Grimwood J."/>
            <person name="Fossdal C.G."/>
            <person name="Hansson D."/>
            <person name="Henrissat B."/>
            <person name="Hietala A."/>
            <person name="Himmelstrand K."/>
            <person name="Hoffmeister D."/>
            <person name="Hogberg N."/>
            <person name="James T.Y."/>
            <person name="Karlsson M."/>
            <person name="Kohler A."/>
            <person name="Kues U."/>
            <person name="Lee Y.H."/>
            <person name="Lin Y.C."/>
            <person name="Lind M."/>
            <person name="Lindquist E."/>
            <person name="Lombard V."/>
            <person name="Lucas S."/>
            <person name="Lunden K."/>
            <person name="Morin E."/>
            <person name="Murat C."/>
            <person name="Park J."/>
            <person name="Raffaello T."/>
            <person name="Rouze P."/>
            <person name="Salamov A."/>
            <person name="Schmutz J."/>
            <person name="Solheim H."/>
            <person name="Stahlberg J."/>
            <person name="Velez H."/>
            <person name="de Vries R.P."/>
            <person name="Wiebenga A."/>
            <person name="Woodward S."/>
            <person name="Yakovlev I."/>
            <person name="Garbelotto M."/>
            <person name="Martin F."/>
            <person name="Grigoriev I.V."/>
            <person name="Stenlid J."/>
        </authorList>
    </citation>
    <scope>NUCLEOTIDE SEQUENCE [LARGE SCALE GENOMIC DNA]</scope>
    <source>
        <strain evidence="1 2">TC 32-1</strain>
    </source>
</reference>
<proteinExistence type="predicted"/>
<dbReference type="InParanoid" id="W4K3D3"/>
<dbReference type="Gene3D" id="3.80.10.10">
    <property type="entry name" value="Ribonuclease Inhibitor"/>
    <property type="match status" value="1"/>
</dbReference>
<dbReference type="SUPFAM" id="SSF52047">
    <property type="entry name" value="RNI-like"/>
    <property type="match status" value="1"/>
</dbReference>
<name>W4K3D3_HETIT</name>
<keyword evidence="2" id="KW-1185">Reference proteome</keyword>
<dbReference type="Proteomes" id="UP000030671">
    <property type="component" value="Unassembled WGS sequence"/>
</dbReference>
<organism evidence="1 2">
    <name type="scientific">Heterobasidion irregulare (strain TC 32-1)</name>
    <dbReference type="NCBI Taxonomy" id="747525"/>
    <lineage>
        <taxon>Eukaryota</taxon>
        <taxon>Fungi</taxon>
        <taxon>Dikarya</taxon>
        <taxon>Basidiomycota</taxon>
        <taxon>Agaricomycotina</taxon>
        <taxon>Agaricomycetes</taxon>
        <taxon>Russulales</taxon>
        <taxon>Bondarzewiaceae</taxon>
        <taxon>Heterobasidion</taxon>
        <taxon>Heterobasidion annosum species complex</taxon>
    </lineage>
</organism>
<dbReference type="HOGENOM" id="CLU_052689_1_0_1"/>
<dbReference type="OrthoDB" id="3232644at2759"/>
<accession>W4K3D3</accession>
<dbReference type="InterPro" id="IPR032675">
    <property type="entry name" value="LRR_dom_sf"/>
</dbReference>
<evidence type="ECO:0000313" key="1">
    <source>
        <dbReference type="EMBL" id="ETW80259.1"/>
    </source>
</evidence>
<protein>
    <submittedName>
        <fullName evidence="1">Uncharacterized protein</fullName>
    </submittedName>
</protein>
<dbReference type="EMBL" id="KI925459">
    <property type="protein sequence ID" value="ETW80259.1"/>
    <property type="molecule type" value="Genomic_DNA"/>
</dbReference>